<organism evidence="4 5">
    <name type="scientific">Pararobbsia silviterrae</name>
    <dbReference type="NCBI Taxonomy" id="1792498"/>
    <lineage>
        <taxon>Bacteria</taxon>
        <taxon>Pseudomonadati</taxon>
        <taxon>Pseudomonadota</taxon>
        <taxon>Betaproteobacteria</taxon>
        <taxon>Burkholderiales</taxon>
        <taxon>Burkholderiaceae</taxon>
        <taxon>Pararobbsia</taxon>
    </lineage>
</organism>
<dbReference type="SMART" id="SM00267">
    <property type="entry name" value="GGDEF"/>
    <property type="match status" value="1"/>
</dbReference>
<dbReference type="GO" id="GO:0005886">
    <property type="term" value="C:plasma membrane"/>
    <property type="evidence" value="ECO:0007669"/>
    <property type="project" value="TreeGrafter"/>
</dbReference>
<reference evidence="4 5" key="1">
    <citation type="submission" date="2018-10" db="EMBL/GenBank/DDBJ databases">
        <title>Robbsia sp. DHC34, isolated from soil.</title>
        <authorList>
            <person name="Gao Z.-H."/>
            <person name="Qiu L.-H."/>
        </authorList>
    </citation>
    <scope>NUCLEOTIDE SEQUENCE [LARGE SCALE GENOMIC DNA]</scope>
    <source>
        <strain evidence="4 5">DHC34</strain>
    </source>
</reference>
<dbReference type="SUPFAM" id="SSF55073">
    <property type="entry name" value="Nucleotide cyclase"/>
    <property type="match status" value="1"/>
</dbReference>
<dbReference type="RefSeq" id="WP_121091362.1">
    <property type="nucleotide sequence ID" value="NZ_RBZU01000020.1"/>
</dbReference>
<dbReference type="PANTHER" id="PTHR45138">
    <property type="entry name" value="REGULATORY COMPONENTS OF SENSORY TRANSDUCTION SYSTEM"/>
    <property type="match status" value="1"/>
</dbReference>
<dbReference type="PROSITE" id="PS50887">
    <property type="entry name" value="GGDEF"/>
    <property type="match status" value="1"/>
</dbReference>
<keyword evidence="5" id="KW-1185">Reference proteome</keyword>
<evidence type="ECO:0000313" key="5">
    <source>
        <dbReference type="Proteomes" id="UP000270342"/>
    </source>
</evidence>
<dbReference type="Gene3D" id="3.30.70.270">
    <property type="match status" value="1"/>
</dbReference>
<feature type="domain" description="GGDEF" evidence="3">
    <location>
        <begin position="260"/>
        <end position="392"/>
    </location>
</feature>
<dbReference type="GO" id="GO:1902201">
    <property type="term" value="P:negative regulation of bacterial-type flagellum-dependent cell motility"/>
    <property type="evidence" value="ECO:0007669"/>
    <property type="project" value="TreeGrafter"/>
</dbReference>
<dbReference type="GO" id="GO:0043709">
    <property type="term" value="P:cell adhesion involved in single-species biofilm formation"/>
    <property type="evidence" value="ECO:0007669"/>
    <property type="project" value="TreeGrafter"/>
</dbReference>
<dbReference type="EMBL" id="RBZU01000020">
    <property type="protein sequence ID" value="RKP44465.1"/>
    <property type="molecule type" value="Genomic_DNA"/>
</dbReference>
<dbReference type="InterPro" id="IPR043128">
    <property type="entry name" value="Rev_trsase/Diguanyl_cyclase"/>
</dbReference>
<evidence type="ECO:0000259" key="3">
    <source>
        <dbReference type="PROSITE" id="PS50887"/>
    </source>
</evidence>
<feature type="transmembrane region" description="Helical" evidence="2">
    <location>
        <begin position="76"/>
        <end position="94"/>
    </location>
</feature>
<evidence type="ECO:0000256" key="1">
    <source>
        <dbReference type="ARBA" id="ARBA00012528"/>
    </source>
</evidence>
<dbReference type="NCBIfam" id="TIGR00254">
    <property type="entry name" value="GGDEF"/>
    <property type="match status" value="1"/>
</dbReference>
<feature type="transmembrane region" description="Helical" evidence="2">
    <location>
        <begin position="184"/>
        <end position="205"/>
    </location>
</feature>
<dbReference type="OrthoDB" id="9813903at2"/>
<dbReference type="CDD" id="cd01949">
    <property type="entry name" value="GGDEF"/>
    <property type="match status" value="1"/>
</dbReference>
<feature type="transmembrane region" description="Helical" evidence="2">
    <location>
        <begin position="153"/>
        <end position="172"/>
    </location>
</feature>
<gene>
    <name evidence="4" type="ORF">D7S86_27740</name>
</gene>
<dbReference type="EC" id="2.7.7.65" evidence="1"/>
<keyword evidence="2" id="KW-0812">Transmembrane</keyword>
<keyword evidence="2" id="KW-0472">Membrane</keyword>
<dbReference type="Proteomes" id="UP000270342">
    <property type="component" value="Unassembled WGS sequence"/>
</dbReference>
<dbReference type="GO" id="GO:0052621">
    <property type="term" value="F:diguanylate cyclase activity"/>
    <property type="evidence" value="ECO:0007669"/>
    <property type="project" value="UniProtKB-EC"/>
</dbReference>
<comment type="caution">
    <text evidence="4">The sequence shown here is derived from an EMBL/GenBank/DDBJ whole genome shotgun (WGS) entry which is preliminary data.</text>
</comment>
<feature type="transmembrane region" description="Helical" evidence="2">
    <location>
        <begin position="106"/>
        <end position="124"/>
    </location>
</feature>
<dbReference type="InterPro" id="IPR050469">
    <property type="entry name" value="Diguanylate_Cyclase"/>
</dbReference>
<accession>A0A494X169</accession>
<dbReference type="InterPro" id="IPR000160">
    <property type="entry name" value="GGDEF_dom"/>
</dbReference>
<dbReference type="AlphaFoldDB" id="A0A494X169"/>
<name>A0A494X169_9BURK</name>
<evidence type="ECO:0000256" key="2">
    <source>
        <dbReference type="SAM" id="Phobius"/>
    </source>
</evidence>
<protein>
    <recommendedName>
        <fullName evidence="1">diguanylate cyclase</fullName>
        <ecNumber evidence="1">2.7.7.65</ecNumber>
    </recommendedName>
</protein>
<dbReference type="Pfam" id="PF00990">
    <property type="entry name" value="GGDEF"/>
    <property type="match status" value="1"/>
</dbReference>
<dbReference type="PANTHER" id="PTHR45138:SF24">
    <property type="entry name" value="DIGUANYLATE CYCLASE DGCC-RELATED"/>
    <property type="match status" value="1"/>
</dbReference>
<dbReference type="FunFam" id="3.30.70.270:FF:000001">
    <property type="entry name" value="Diguanylate cyclase domain protein"/>
    <property type="match status" value="1"/>
</dbReference>
<dbReference type="InterPro" id="IPR029787">
    <property type="entry name" value="Nucleotide_cyclase"/>
</dbReference>
<proteinExistence type="predicted"/>
<sequence length="394" mass="42509">MKRVLDWLYPALTIVDAGDGSRASRRGSGDAASDKTARLLANARQTTVGIAASYVYDCAILFGFSAAGFIDIEVPLVVSVLMAAIIGLVSLAHLTRWSLTRRDPTLFLPHQIFAALVCLGVVVAAPQIGFQPLSTLFVTSVFGFLAPNTRSLIASWCVIAIGAAAAVFYTGARLAIPTDTFEGRVLTCAIVVGLLARCMWVVLFVHRLRRRLAAKNESLREAMARIEALALTDDVTGLANRRAITELLSSHIGLSQRTGLPLSIALVDVDHFKRINDIHGHLTGDRALKFLSEQAVAAIRVQDRIGRFGGEEFLIVLSATTLDDAVHVMERLRSHIASCDWASIGLEGRVTVTVGVAHFASRESIEMLLRRADLALYRGKDAGRNCVMLAPPAA</sequence>
<feature type="transmembrane region" description="Helical" evidence="2">
    <location>
        <begin position="48"/>
        <end position="70"/>
    </location>
</feature>
<evidence type="ECO:0000313" key="4">
    <source>
        <dbReference type="EMBL" id="RKP44465.1"/>
    </source>
</evidence>
<keyword evidence="2" id="KW-1133">Transmembrane helix</keyword>